<name>A0ABX2RWZ3_9ACTN</name>
<dbReference type="Proteomes" id="UP000533017">
    <property type="component" value="Unassembled WGS sequence"/>
</dbReference>
<protein>
    <submittedName>
        <fullName evidence="1">Uncharacterized protein</fullName>
    </submittedName>
</protein>
<proteinExistence type="predicted"/>
<keyword evidence="2" id="KW-1185">Reference proteome</keyword>
<evidence type="ECO:0000313" key="1">
    <source>
        <dbReference type="EMBL" id="NYH81521.1"/>
    </source>
</evidence>
<gene>
    <name evidence="1" type="ORF">FHR37_000372</name>
</gene>
<reference evidence="1 2" key="1">
    <citation type="submission" date="2020-07" db="EMBL/GenBank/DDBJ databases">
        <title>Sequencing the genomes of 1000 actinobacteria strains.</title>
        <authorList>
            <person name="Klenk H.-P."/>
        </authorList>
    </citation>
    <scope>NUCLEOTIDE SEQUENCE [LARGE SCALE GENOMIC DNA]</scope>
    <source>
        <strain evidence="1 2">DSM 45117</strain>
    </source>
</reference>
<dbReference type="RefSeq" id="WP_269086063.1">
    <property type="nucleotide sequence ID" value="NZ_FOOI01000002.1"/>
</dbReference>
<comment type="caution">
    <text evidence="1">The sequence shown here is derived from an EMBL/GenBank/DDBJ whole genome shotgun (WGS) entry which is preliminary data.</text>
</comment>
<accession>A0ABX2RWZ3</accession>
<organism evidence="1 2">
    <name type="scientific">Actinopolymorpha cephalotaxi</name>
    <dbReference type="NCBI Taxonomy" id="504797"/>
    <lineage>
        <taxon>Bacteria</taxon>
        <taxon>Bacillati</taxon>
        <taxon>Actinomycetota</taxon>
        <taxon>Actinomycetes</taxon>
        <taxon>Propionibacteriales</taxon>
        <taxon>Actinopolymorphaceae</taxon>
        <taxon>Actinopolymorpha</taxon>
    </lineage>
</organism>
<sequence length="93" mass="9578">MLESPADGPLDGAGVVETVLVEVHVEIDAELVERLLDLGEHQLDPDRPEDFLRLVVGQCEGVGVCGEYLLGDVDDVLAGVAVLGGGRAAGAGE</sequence>
<evidence type="ECO:0000313" key="2">
    <source>
        <dbReference type="Proteomes" id="UP000533017"/>
    </source>
</evidence>
<dbReference type="EMBL" id="JACBZA010000001">
    <property type="protein sequence ID" value="NYH81521.1"/>
    <property type="molecule type" value="Genomic_DNA"/>
</dbReference>